<evidence type="ECO:0000313" key="1">
    <source>
        <dbReference type="EMBL" id="SKA39286.1"/>
    </source>
</evidence>
<sequence length="157" mass="17041">MARDALTMAADYTHTVIDGPPHAEEIARSCIIASDFVALPIEPSGLSTWASDLTVKQVREAQEYKETLRCGFVVSRKIGNTVIGREIRNLAANSGIPILNSEIEQRVAFAESLTMGQTIFEWPSGGAASREIEILTKEIESHVEEDLRGGSKAKAAN</sequence>
<dbReference type="EMBL" id="FUXL01000030">
    <property type="protein sequence ID" value="SKA39286.1"/>
    <property type="molecule type" value="Genomic_DNA"/>
</dbReference>
<protein>
    <submittedName>
        <fullName evidence="1">Chromosome partitioning protein</fullName>
    </submittedName>
</protein>
<dbReference type="CDD" id="cd02042">
    <property type="entry name" value="ParAB_family"/>
    <property type="match status" value="1"/>
</dbReference>
<accession>A0A1T4TFQ3</accession>
<dbReference type="InterPro" id="IPR027417">
    <property type="entry name" value="P-loop_NTPase"/>
</dbReference>
<keyword evidence="2" id="KW-1185">Reference proteome</keyword>
<dbReference type="AlphaFoldDB" id="A0A1T4TFQ3"/>
<dbReference type="Gene3D" id="3.40.50.300">
    <property type="entry name" value="P-loop containing nucleotide triphosphate hydrolases"/>
    <property type="match status" value="1"/>
</dbReference>
<dbReference type="InterPro" id="IPR050678">
    <property type="entry name" value="DNA_Partitioning_ATPase"/>
</dbReference>
<dbReference type="PANTHER" id="PTHR13696:SF96">
    <property type="entry name" value="COBQ_COBB_MIND_PARA NUCLEOTIDE BINDING DOMAIN-CONTAINING PROTEIN"/>
    <property type="match status" value="1"/>
</dbReference>
<evidence type="ECO:0000313" key="2">
    <source>
        <dbReference type="Proteomes" id="UP000190135"/>
    </source>
</evidence>
<dbReference type="PANTHER" id="PTHR13696">
    <property type="entry name" value="P-LOOP CONTAINING NUCLEOSIDE TRIPHOSPHATE HYDROLASE"/>
    <property type="match status" value="1"/>
</dbReference>
<name>A0A1T4TFQ3_9HYPH</name>
<dbReference type="STRING" id="1365950.SAMN05428963_13010"/>
<dbReference type="Proteomes" id="UP000190135">
    <property type="component" value="Unassembled WGS sequence"/>
</dbReference>
<proteinExistence type="predicted"/>
<dbReference type="SUPFAM" id="SSF52540">
    <property type="entry name" value="P-loop containing nucleoside triphosphate hydrolases"/>
    <property type="match status" value="1"/>
</dbReference>
<gene>
    <name evidence="1" type="ORF">SAMN05428963_13010</name>
</gene>
<reference evidence="1 2" key="1">
    <citation type="submission" date="2017-02" db="EMBL/GenBank/DDBJ databases">
        <authorList>
            <person name="Peterson S.W."/>
        </authorList>
    </citation>
    <scope>NUCLEOTIDE SEQUENCE [LARGE SCALE GENOMIC DNA]</scope>
    <source>
        <strain evidence="1 2">USBA 369</strain>
    </source>
</reference>
<organism evidence="1 2">
    <name type="scientific">Consotaella salsifontis</name>
    <dbReference type="NCBI Taxonomy" id="1365950"/>
    <lineage>
        <taxon>Bacteria</taxon>
        <taxon>Pseudomonadati</taxon>
        <taxon>Pseudomonadota</taxon>
        <taxon>Alphaproteobacteria</taxon>
        <taxon>Hyphomicrobiales</taxon>
        <taxon>Aurantimonadaceae</taxon>
        <taxon>Consotaella</taxon>
    </lineage>
</organism>